<dbReference type="Proteomes" id="UP000785679">
    <property type="component" value="Unassembled WGS sequence"/>
</dbReference>
<evidence type="ECO:0000313" key="2">
    <source>
        <dbReference type="Proteomes" id="UP000785679"/>
    </source>
</evidence>
<reference evidence="1" key="1">
    <citation type="submission" date="2019-06" db="EMBL/GenBank/DDBJ databases">
        <authorList>
            <person name="Zheng W."/>
        </authorList>
    </citation>
    <scope>NUCLEOTIDE SEQUENCE</scope>
    <source>
        <strain evidence="1">QDHG01</strain>
    </source>
</reference>
<keyword evidence="2" id="KW-1185">Reference proteome</keyword>
<proteinExistence type="predicted"/>
<dbReference type="AlphaFoldDB" id="A0A8J8NCB0"/>
<comment type="caution">
    <text evidence="1">The sequence shown here is derived from an EMBL/GenBank/DDBJ whole genome shotgun (WGS) entry which is preliminary data.</text>
</comment>
<dbReference type="EMBL" id="RRYP01024433">
    <property type="protein sequence ID" value="TNV72074.1"/>
    <property type="molecule type" value="Genomic_DNA"/>
</dbReference>
<gene>
    <name evidence="1" type="ORF">FGO68_gene13431</name>
</gene>
<evidence type="ECO:0000313" key="1">
    <source>
        <dbReference type="EMBL" id="TNV72074.1"/>
    </source>
</evidence>
<protein>
    <submittedName>
        <fullName evidence="1">Uncharacterized protein</fullName>
    </submittedName>
</protein>
<name>A0A8J8NCB0_HALGN</name>
<accession>A0A8J8NCB0</accession>
<sequence>MNSVNIRGGKLLSSFAKKTPLKKQDSGKFFEEEVKDNCECAGDSERAIQSCCNKQPHKITGEQEDIEMMSHEQMAANSSSYKSAQLHDDPAQDLNEIQRALLTAPKRKIQAVFSKLPCIKTCMSKFQVSSGEQQQSRKIAFERVDDDFGIQANNQISSADCRHTCDAQKICPEILPGNCDDYFNKKCTCTVYCKKTLKYLQPFVKDAKQYAEIEDLCKVIDQTEEVEVLSGSHHQHSNSNRECM</sequence>
<organism evidence="1 2">
    <name type="scientific">Halteria grandinella</name>
    <dbReference type="NCBI Taxonomy" id="5974"/>
    <lineage>
        <taxon>Eukaryota</taxon>
        <taxon>Sar</taxon>
        <taxon>Alveolata</taxon>
        <taxon>Ciliophora</taxon>
        <taxon>Intramacronucleata</taxon>
        <taxon>Spirotrichea</taxon>
        <taxon>Stichotrichia</taxon>
        <taxon>Sporadotrichida</taxon>
        <taxon>Halteriidae</taxon>
        <taxon>Halteria</taxon>
    </lineage>
</organism>